<comment type="caution">
    <text evidence="6">The sequence shown here is derived from an EMBL/GenBank/DDBJ whole genome shotgun (WGS) entry which is preliminary data.</text>
</comment>
<keyword evidence="4" id="KW-0812">Transmembrane</keyword>
<keyword evidence="7" id="KW-1185">Reference proteome</keyword>
<dbReference type="RefSeq" id="WP_379667355.1">
    <property type="nucleotide sequence ID" value="NZ_JBHULH010000012.1"/>
</dbReference>
<keyword evidence="6" id="KW-0808">Transferase</keyword>
<evidence type="ECO:0000256" key="3">
    <source>
        <dbReference type="ARBA" id="ARBA00022553"/>
    </source>
</evidence>
<dbReference type="Pfam" id="PF00512">
    <property type="entry name" value="HisKA"/>
    <property type="match status" value="1"/>
</dbReference>
<dbReference type="Gene3D" id="1.10.287.130">
    <property type="match status" value="1"/>
</dbReference>
<dbReference type="PROSITE" id="PS50109">
    <property type="entry name" value="HIS_KIN"/>
    <property type="match status" value="1"/>
</dbReference>
<keyword evidence="3" id="KW-0597">Phosphoprotein</keyword>
<sequence length="507" mass="58112">MNTKKYNWILYLITATIITTVAVQLYWNYKNFQENRTRVENEVQISLDTAIEEYYSNLSKNNFFSIVSSDSIQFHDHIFGDIFIDSSYEPTDSLEYNVTVGVGKSKQAIRLKGSPSLLDSLRLKESLVSKAFKRGQRKTIEMLPFVYEDSIIRKFIADSTKVAKGIQSVYIALTNDDLNFSRLDSLLNKQLQAKGIETDYYFDYLNYSFTKETTRGKDEKTLANHVKSKSTYLRPMQELRLYYSDPTLAALKKSFTGILLSLLLSLTVIGSLFYLLRIINRQKELAEIKNDLISNITHEFKTPIATVSTAIEAIESFNVIDDKEKTQKYLSMSSLQLKKLHQMVEKLLETATLDSERLILKKEQIDLIDLTSKITKKHELLTNKELTFSSNIDAKLLKVDLFHFENAISNLIDNAIKYGGDHIEINVNSVLNTTIISVADDGSGIEKNQQEKIFDKFYRIPKGNRHDVKGFGIGLYYTKKIIEKHEGKISLQSTPNNTVFKITLPHE</sequence>
<dbReference type="CDD" id="cd00075">
    <property type="entry name" value="HATPase"/>
    <property type="match status" value="1"/>
</dbReference>
<gene>
    <name evidence="6" type="ORF">ACFSRZ_14825</name>
</gene>
<evidence type="ECO:0000256" key="2">
    <source>
        <dbReference type="ARBA" id="ARBA00012438"/>
    </source>
</evidence>
<accession>A0ABW5LX52</accession>
<evidence type="ECO:0000256" key="4">
    <source>
        <dbReference type="SAM" id="Phobius"/>
    </source>
</evidence>
<dbReference type="Pfam" id="PF02518">
    <property type="entry name" value="HATPase_c"/>
    <property type="match status" value="1"/>
</dbReference>
<protein>
    <recommendedName>
        <fullName evidence="2">histidine kinase</fullName>
        <ecNumber evidence="2">2.7.13.3</ecNumber>
    </recommendedName>
</protein>
<dbReference type="InterPro" id="IPR003594">
    <property type="entry name" value="HATPase_dom"/>
</dbReference>
<dbReference type="Proteomes" id="UP001597508">
    <property type="component" value="Unassembled WGS sequence"/>
</dbReference>
<feature type="transmembrane region" description="Helical" evidence="4">
    <location>
        <begin position="7"/>
        <end position="27"/>
    </location>
</feature>
<dbReference type="EC" id="2.7.13.3" evidence="2"/>
<dbReference type="SUPFAM" id="SSF55874">
    <property type="entry name" value="ATPase domain of HSP90 chaperone/DNA topoisomerase II/histidine kinase"/>
    <property type="match status" value="1"/>
</dbReference>
<feature type="domain" description="Histidine kinase" evidence="5">
    <location>
        <begin position="295"/>
        <end position="507"/>
    </location>
</feature>
<evidence type="ECO:0000313" key="7">
    <source>
        <dbReference type="Proteomes" id="UP001597508"/>
    </source>
</evidence>
<organism evidence="6 7">
    <name type="scientific">Pseudotenacibaculum haliotis</name>
    <dbReference type="NCBI Taxonomy" id="1862138"/>
    <lineage>
        <taxon>Bacteria</taxon>
        <taxon>Pseudomonadati</taxon>
        <taxon>Bacteroidota</taxon>
        <taxon>Flavobacteriia</taxon>
        <taxon>Flavobacteriales</taxon>
        <taxon>Flavobacteriaceae</taxon>
        <taxon>Pseudotenacibaculum</taxon>
    </lineage>
</organism>
<dbReference type="InterPro" id="IPR005467">
    <property type="entry name" value="His_kinase_dom"/>
</dbReference>
<reference evidence="7" key="1">
    <citation type="journal article" date="2019" name="Int. J. Syst. Evol. Microbiol.">
        <title>The Global Catalogue of Microorganisms (GCM) 10K type strain sequencing project: providing services to taxonomists for standard genome sequencing and annotation.</title>
        <authorList>
            <consortium name="The Broad Institute Genomics Platform"/>
            <consortium name="The Broad Institute Genome Sequencing Center for Infectious Disease"/>
            <person name="Wu L."/>
            <person name="Ma J."/>
        </authorList>
    </citation>
    <scope>NUCLEOTIDE SEQUENCE [LARGE SCALE GENOMIC DNA]</scope>
    <source>
        <strain evidence="7">KCTC 52127</strain>
    </source>
</reference>
<dbReference type="EMBL" id="JBHULH010000012">
    <property type="protein sequence ID" value="MFD2568648.1"/>
    <property type="molecule type" value="Genomic_DNA"/>
</dbReference>
<name>A0ABW5LX52_9FLAO</name>
<keyword evidence="4" id="KW-0472">Membrane</keyword>
<keyword evidence="4" id="KW-1133">Transmembrane helix</keyword>
<dbReference type="SMART" id="SM00387">
    <property type="entry name" value="HATPase_c"/>
    <property type="match status" value="1"/>
</dbReference>
<keyword evidence="6" id="KW-0418">Kinase</keyword>
<dbReference type="SMART" id="SM00388">
    <property type="entry name" value="HisKA"/>
    <property type="match status" value="1"/>
</dbReference>
<evidence type="ECO:0000259" key="5">
    <source>
        <dbReference type="PROSITE" id="PS50109"/>
    </source>
</evidence>
<dbReference type="PANTHER" id="PTHR43547:SF2">
    <property type="entry name" value="HYBRID SIGNAL TRANSDUCTION HISTIDINE KINASE C"/>
    <property type="match status" value="1"/>
</dbReference>
<dbReference type="SUPFAM" id="SSF47384">
    <property type="entry name" value="Homodimeric domain of signal transducing histidine kinase"/>
    <property type="match status" value="1"/>
</dbReference>
<dbReference type="InterPro" id="IPR004358">
    <property type="entry name" value="Sig_transdc_His_kin-like_C"/>
</dbReference>
<evidence type="ECO:0000256" key="1">
    <source>
        <dbReference type="ARBA" id="ARBA00000085"/>
    </source>
</evidence>
<dbReference type="Gene3D" id="3.30.565.10">
    <property type="entry name" value="Histidine kinase-like ATPase, C-terminal domain"/>
    <property type="match status" value="1"/>
</dbReference>
<dbReference type="InterPro" id="IPR003661">
    <property type="entry name" value="HisK_dim/P_dom"/>
</dbReference>
<dbReference type="GO" id="GO:0016301">
    <property type="term" value="F:kinase activity"/>
    <property type="evidence" value="ECO:0007669"/>
    <property type="project" value="UniProtKB-KW"/>
</dbReference>
<dbReference type="CDD" id="cd00082">
    <property type="entry name" value="HisKA"/>
    <property type="match status" value="1"/>
</dbReference>
<dbReference type="PANTHER" id="PTHR43547">
    <property type="entry name" value="TWO-COMPONENT HISTIDINE KINASE"/>
    <property type="match status" value="1"/>
</dbReference>
<dbReference type="InterPro" id="IPR036097">
    <property type="entry name" value="HisK_dim/P_sf"/>
</dbReference>
<dbReference type="InterPro" id="IPR036890">
    <property type="entry name" value="HATPase_C_sf"/>
</dbReference>
<dbReference type="PRINTS" id="PR00344">
    <property type="entry name" value="BCTRLSENSOR"/>
</dbReference>
<proteinExistence type="predicted"/>
<comment type="catalytic activity">
    <reaction evidence="1">
        <text>ATP + protein L-histidine = ADP + protein N-phospho-L-histidine.</text>
        <dbReference type="EC" id="2.7.13.3"/>
    </reaction>
</comment>
<evidence type="ECO:0000313" key="6">
    <source>
        <dbReference type="EMBL" id="MFD2568648.1"/>
    </source>
</evidence>
<feature type="transmembrane region" description="Helical" evidence="4">
    <location>
        <begin position="255"/>
        <end position="276"/>
    </location>
</feature>